<sequence length="123" mass="13304">MCLDGKVLSALNISTLNFLEFSMLRTTLGDRYEVEWLVEGARQGAKPKGASHSQKDKAFPSWLPTAPKTKGTIATSGALDGASVKMPWALEALTWWRGPLVKGPRAPPRAVVPFTTRLSGRGP</sequence>
<accession>M1DAU3</accession>
<reference evidence="3" key="1">
    <citation type="journal article" date="2011" name="Nature">
        <title>Genome sequence and analysis of the tuber crop potato.</title>
        <authorList>
            <consortium name="The Potato Genome Sequencing Consortium"/>
        </authorList>
    </citation>
    <scope>NUCLEOTIDE SEQUENCE [LARGE SCALE GENOMIC DNA]</scope>
    <source>
        <strain evidence="3">cv. DM1-3 516 R44</strain>
    </source>
</reference>
<proteinExistence type="predicted"/>
<dbReference type="PaxDb" id="4113-PGSC0003DMT400086026"/>
<dbReference type="Gramene" id="PGSC0003DMT400086026">
    <property type="protein sequence ID" value="PGSC0003DMT400086026"/>
    <property type="gene ID" value="PGSC0003DMG400035597"/>
</dbReference>
<organism evidence="2 3">
    <name type="scientific">Solanum tuberosum</name>
    <name type="common">Potato</name>
    <dbReference type="NCBI Taxonomy" id="4113"/>
    <lineage>
        <taxon>Eukaryota</taxon>
        <taxon>Viridiplantae</taxon>
        <taxon>Streptophyta</taxon>
        <taxon>Embryophyta</taxon>
        <taxon>Tracheophyta</taxon>
        <taxon>Spermatophyta</taxon>
        <taxon>Magnoliopsida</taxon>
        <taxon>eudicotyledons</taxon>
        <taxon>Gunneridae</taxon>
        <taxon>Pentapetalae</taxon>
        <taxon>asterids</taxon>
        <taxon>lamiids</taxon>
        <taxon>Solanales</taxon>
        <taxon>Solanaceae</taxon>
        <taxon>Solanoideae</taxon>
        <taxon>Solaneae</taxon>
        <taxon>Solanum</taxon>
    </lineage>
</organism>
<name>M1DAU3_SOLTU</name>
<dbReference type="EnsemblPlants" id="PGSC0003DMT400086026">
    <property type="protein sequence ID" value="PGSC0003DMT400086026"/>
    <property type="gene ID" value="PGSC0003DMG400035597"/>
</dbReference>
<keyword evidence="3" id="KW-1185">Reference proteome</keyword>
<dbReference type="HOGENOM" id="CLU_2019303_0_0_1"/>
<protein>
    <submittedName>
        <fullName evidence="2">Uncharacterized protein</fullName>
    </submittedName>
</protein>
<dbReference type="InParanoid" id="M1DAU3"/>
<dbReference type="Proteomes" id="UP000011115">
    <property type="component" value="Unassembled WGS sequence"/>
</dbReference>
<evidence type="ECO:0000313" key="3">
    <source>
        <dbReference type="Proteomes" id="UP000011115"/>
    </source>
</evidence>
<dbReference type="AlphaFoldDB" id="M1DAU3"/>
<reference evidence="2" key="2">
    <citation type="submission" date="2015-06" db="UniProtKB">
        <authorList>
            <consortium name="EnsemblPlants"/>
        </authorList>
    </citation>
    <scope>IDENTIFICATION</scope>
    <source>
        <strain evidence="2">DM1-3 516 R44</strain>
    </source>
</reference>
<feature type="region of interest" description="Disordered" evidence="1">
    <location>
        <begin position="44"/>
        <end position="70"/>
    </location>
</feature>
<evidence type="ECO:0000256" key="1">
    <source>
        <dbReference type="SAM" id="MobiDB-lite"/>
    </source>
</evidence>
<evidence type="ECO:0000313" key="2">
    <source>
        <dbReference type="EnsemblPlants" id="PGSC0003DMT400086026"/>
    </source>
</evidence>